<dbReference type="Gene3D" id="3.40.1520.20">
    <property type="match status" value="2"/>
</dbReference>
<evidence type="ECO:0000256" key="5">
    <source>
        <dbReference type="SAM" id="MobiDB-lite"/>
    </source>
</evidence>
<dbReference type="PANTHER" id="PTHR30329">
    <property type="entry name" value="STATOR ELEMENT OF FLAGELLAR MOTOR COMPLEX"/>
    <property type="match status" value="1"/>
</dbReference>
<dbReference type="CDD" id="cd07185">
    <property type="entry name" value="OmpA_C-like"/>
    <property type="match status" value="1"/>
</dbReference>
<evidence type="ECO:0000259" key="6">
    <source>
        <dbReference type="PROSITE" id="PS51123"/>
    </source>
</evidence>
<keyword evidence="2 4" id="KW-0472">Membrane</keyword>
<organism evidence="7 8">
    <name type="scientific">Celeribacter ethanolicus</name>
    <dbReference type="NCBI Taxonomy" id="1758178"/>
    <lineage>
        <taxon>Bacteria</taxon>
        <taxon>Pseudomonadati</taxon>
        <taxon>Pseudomonadota</taxon>
        <taxon>Alphaproteobacteria</taxon>
        <taxon>Rhodobacterales</taxon>
        <taxon>Roseobacteraceae</taxon>
        <taxon>Celeribacter</taxon>
    </lineage>
</organism>
<reference evidence="7 8" key="1">
    <citation type="submission" date="2017-06" db="EMBL/GenBank/DDBJ databases">
        <title>Celeribacter sp. TSPH2 complete genome sequence.</title>
        <authorList>
            <person name="Woo J.-H."/>
            <person name="Kim H.-S."/>
        </authorList>
    </citation>
    <scope>NUCLEOTIDE SEQUENCE [LARGE SCALE GENOMIC DNA]</scope>
    <source>
        <strain evidence="7 8">TSPH2</strain>
    </source>
</reference>
<evidence type="ECO:0000256" key="2">
    <source>
        <dbReference type="ARBA" id="ARBA00023136"/>
    </source>
</evidence>
<gene>
    <name evidence="7" type="ORF">CEW89_11175</name>
</gene>
<dbReference type="RefSeq" id="WP_066702447.1">
    <property type="nucleotide sequence ID" value="NZ_CP022196.1"/>
</dbReference>
<accession>A0A291GD58</accession>
<dbReference type="Gene3D" id="3.30.1330.60">
    <property type="entry name" value="OmpA-like domain"/>
    <property type="match status" value="1"/>
</dbReference>
<evidence type="ECO:0000256" key="1">
    <source>
        <dbReference type="ARBA" id="ARBA00004442"/>
    </source>
</evidence>
<dbReference type="AlphaFoldDB" id="A0A291GD58"/>
<evidence type="ECO:0000256" key="4">
    <source>
        <dbReference type="PROSITE-ProRule" id="PRU00473"/>
    </source>
</evidence>
<dbReference type="STRING" id="1758178.GCA_001550095_03731"/>
<dbReference type="SUPFAM" id="SSF103088">
    <property type="entry name" value="OmpA-like"/>
    <property type="match status" value="1"/>
</dbReference>
<dbReference type="KEGG" id="ceh:CEW89_11175"/>
<sequence length="637" mass="67765">MRISNFLPVFAALIIGAILCLAGAAIGARFIENTSTKAVGNELTLQGYDWVNVEGDGLQIVLTGVAPDEQTQLAAQRAAGHVVDPARVINVMNVVQQEAIPAPRFSIEILRNDSGISLIGLVPTSWDRARFIENLKKASGTGSIADLMEQADYPQPDAWDEAMDFGLEAIALLPRSKISLAADGITVTALAESKAQKAAFEKELKAELPETIRTRLDIAAPRPVITPFTARFLIDETGPHFDACVAETAQGHLRILAAAKSLGIDDPHCTVGLGAPSAQWAVAVETGMRALSKLGQGSITFTDGDVNLIAAEGTSPALFDTVVGELEADLPPTFVLHASLPEAEQAEAEDERAEFIVTRSPEGQTQLRGRIPDDRSKQATEALARAEFGSHSVYSAMRIDDTLPSGWAMRAMAVIEALGEVTRGSAIMSEDMVEIRGETGNENAKAAIAGILSDKLGDGAKFTIDVTYVKKLDPVLDLPTPEECVAEANAIVASSKIVFDPGSVELNVEANDTLDRIAEALKDCEEVEMEIGGHTDSQGGETMNLNLSTQRANSVLDGLLMRRVAGVSFTAKGYGESEPIADNGTEEGREENRRIEFKLLNAEAPQTVPSEETQGENADTDDTADTGTDGTENGDTE</sequence>
<comment type="subcellular location">
    <subcellularLocation>
        <location evidence="1">Cell outer membrane</location>
    </subcellularLocation>
</comment>
<name>A0A291GD58_9RHOB</name>
<proteinExistence type="predicted"/>
<evidence type="ECO:0000256" key="3">
    <source>
        <dbReference type="ARBA" id="ARBA00023237"/>
    </source>
</evidence>
<dbReference type="OrthoDB" id="5525824at2"/>
<dbReference type="PANTHER" id="PTHR30329:SF21">
    <property type="entry name" value="LIPOPROTEIN YIAD-RELATED"/>
    <property type="match status" value="1"/>
</dbReference>
<feature type="domain" description="OmpA-like" evidence="6">
    <location>
        <begin position="486"/>
        <end position="603"/>
    </location>
</feature>
<protein>
    <recommendedName>
        <fullName evidence="6">OmpA-like domain-containing protein</fullName>
    </recommendedName>
</protein>
<dbReference type="EMBL" id="CP022196">
    <property type="protein sequence ID" value="ATG48078.1"/>
    <property type="molecule type" value="Genomic_DNA"/>
</dbReference>
<dbReference type="Pfam" id="PF00691">
    <property type="entry name" value="OmpA"/>
    <property type="match status" value="1"/>
</dbReference>
<dbReference type="InterPro" id="IPR036737">
    <property type="entry name" value="OmpA-like_sf"/>
</dbReference>
<dbReference type="InterPro" id="IPR006664">
    <property type="entry name" value="OMP_bac"/>
</dbReference>
<dbReference type="Proteomes" id="UP000217935">
    <property type="component" value="Chromosome"/>
</dbReference>
<dbReference type="PROSITE" id="PS51123">
    <property type="entry name" value="OMPA_2"/>
    <property type="match status" value="1"/>
</dbReference>
<dbReference type="GO" id="GO:0009279">
    <property type="term" value="C:cell outer membrane"/>
    <property type="evidence" value="ECO:0007669"/>
    <property type="project" value="UniProtKB-SubCell"/>
</dbReference>
<dbReference type="InterPro" id="IPR006665">
    <property type="entry name" value="OmpA-like"/>
</dbReference>
<evidence type="ECO:0000313" key="7">
    <source>
        <dbReference type="EMBL" id="ATG48078.1"/>
    </source>
</evidence>
<evidence type="ECO:0000313" key="8">
    <source>
        <dbReference type="Proteomes" id="UP000217935"/>
    </source>
</evidence>
<dbReference type="InterPro" id="IPR050330">
    <property type="entry name" value="Bact_OuterMem_StrucFunc"/>
</dbReference>
<dbReference type="PRINTS" id="PR01021">
    <property type="entry name" value="OMPADOMAIN"/>
</dbReference>
<feature type="compositionally biased region" description="Basic and acidic residues" evidence="5">
    <location>
        <begin position="586"/>
        <end position="597"/>
    </location>
</feature>
<feature type="region of interest" description="Disordered" evidence="5">
    <location>
        <begin position="574"/>
        <end position="637"/>
    </location>
</feature>
<keyword evidence="8" id="KW-1185">Reference proteome</keyword>
<keyword evidence="3" id="KW-0998">Cell outer membrane</keyword>